<dbReference type="Proteomes" id="UP001186944">
    <property type="component" value="Unassembled WGS sequence"/>
</dbReference>
<feature type="domain" description="G-patch" evidence="2">
    <location>
        <begin position="426"/>
        <end position="474"/>
    </location>
</feature>
<accession>A0AA89BMJ6</accession>
<dbReference type="InterPro" id="IPR000467">
    <property type="entry name" value="G_patch_dom"/>
</dbReference>
<feature type="region of interest" description="Disordered" evidence="1">
    <location>
        <begin position="198"/>
        <end position="269"/>
    </location>
</feature>
<dbReference type="PANTHER" id="PTHR14390">
    <property type="entry name" value="G PATCH DOMAIN CONTAINING PROTEIN 3"/>
    <property type="match status" value="1"/>
</dbReference>
<dbReference type="GO" id="GO:0032480">
    <property type="term" value="P:negative regulation of type I interferon production"/>
    <property type="evidence" value="ECO:0007669"/>
    <property type="project" value="InterPro"/>
</dbReference>
<dbReference type="SMART" id="SM00443">
    <property type="entry name" value="G_patch"/>
    <property type="match status" value="1"/>
</dbReference>
<evidence type="ECO:0000256" key="1">
    <source>
        <dbReference type="SAM" id="MobiDB-lite"/>
    </source>
</evidence>
<evidence type="ECO:0000313" key="3">
    <source>
        <dbReference type="EMBL" id="KAK3084620.1"/>
    </source>
</evidence>
<protein>
    <recommendedName>
        <fullName evidence="2">G-patch domain-containing protein</fullName>
    </recommendedName>
</protein>
<name>A0AA89BMJ6_PINIB</name>
<dbReference type="Pfam" id="PF01585">
    <property type="entry name" value="G-patch"/>
    <property type="match status" value="1"/>
</dbReference>
<dbReference type="EMBL" id="VSWD01000013">
    <property type="protein sequence ID" value="KAK3084620.1"/>
    <property type="molecule type" value="Genomic_DNA"/>
</dbReference>
<reference evidence="3" key="1">
    <citation type="submission" date="2019-08" db="EMBL/GenBank/DDBJ databases">
        <title>The improved chromosome-level genome for the pearl oyster Pinctada fucata martensii using PacBio sequencing and Hi-C.</title>
        <authorList>
            <person name="Zheng Z."/>
        </authorList>
    </citation>
    <scope>NUCLEOTIDE SEQUENCE</scope>
    <source>
        <strain evidence="3">ZZ-2019</strain>
        <tissue evidence="3">Adductor muscle</tissue>
    </source>
</reference>
<dbReference type="PANTHER" id="PTHR14390:SF2">
    <property type="entry name" value="G PATCH DOMAIN-CONTAINING PROTEIN 3"/>
    <property type="match status" value="1"/>
</dbReference>
<feature type="region of interest" description="Disordered" evidence="1">
    <location>
        <begin position="436"/>
        <end position="534"/>
    </location>
</feature>
<feature type="compositionally biased region" description="Basic and acidic residues" evidence="1">
    <location>
        <begin position="485"/>
        <end position="502"/>
    </location>
</feature>
<dbReference type="PROSITE" id="PS50174">
    <property type="entry name" value="G_PATCH"/>
    <property type="match status" value="1"/>
</dbReference>
<organism evidence="3 4">
    <name type="scientific">Pinctada imbricata</name>
    <name type="common">Atlantic pearl-oyster</name>
    <name type="synonym">Pinctada martensii</name>
    <dbReference type="NCBI Taxonomy" id="66713"/>
    <lineage>
        <taxon>Eukaryota</taxon>
        <taxon>Metazoa</taxon>
        <taxon>Spiralia</taxon>
        <taxon>Lophotrochozoa</taxon>
        <taxon>Mollusca</taxon>
        <taxon>Bivalvia</taxon>
        <taxon>Autobranchia</taxon>
        <taxon>Pteriomorphia</taxon>
        <taxon>Pterioida</taxon>
        <taxon>Pterioidea</taxon>
        <taxon>Pteriidae</taxon>
        <taxon>Pinctada</taxon>
    </lineage>
</organism>
<evidence type="ECO:0000313" key="4">
    <source>
        <dbReference type="Proteomes" id="UP001186944"/>
    </source>
</evidence>
<comment type="caution">
    <text evidence="3">The sequence shown here is derived from an EMBL/GenBank/DDBJ whole genome shotgun (WGS) entry which is preliminary data.</text>
</comment>
<evidence type="ECO:0000259" key="2">
    <source>
        <dbReference type="PROSITE" id="PS50174"/>
    </source>
</evidence>
<proteinExistence type="predicted"/>
<dbReference type="GO" id="GO:0039536">
    <property type="term" value="P:negative regulation of RIG-I signaling pathway"/>
    <property type="evidence" value="ECO:0007669"/>
    <property type="project" value="InterPro"/>
</dbReference>
<dbReference type="InterPro" id="IPR040341">
    <property type="entry name" value="GPATCH3"/>
</dbReference>
<keyword evidence="4" id="KW-1185">Reference proteome</keyword>
<sequence length="534" mass="61775">MEKKNVVYAVINNIPGDYHSADLRNYFSQFIETRGFECFHFRHRPELQKPTNSLDGVSSDDKNSKRVKTLCCVVQVKDNRVSELIKMYHRKHWLDRRGDIIPRFCHISQIASKYKTRLEQKKIPENREMFTKDDLQKLPELHPPDIMPNGNVGTPTMIFMEYIKQCRMPPSVIKKLGLSFPRMRTNKKYGNVPFDYGGNTEVQEGGEEEEMEVLSGSGHVIQGEQSNTNVKEIPPEAENNDENITTNSKVKDMSKSQRRKKKPKMDAEARRRMKLNIEEKMIHNNSSSGSGEDNDSCEEWERHEALYDDPTNQERNKDRLFEEKIELKWEKGGSGLVFYTDAQYWQAQEGDFDEQTADDWDVDMSIYYEKGAGDKDARDYVTMRQEQRRRDGVEATDRYSAGIARKRGKPSAAETSKGIGKFERYSKGVGRKIMEKQGWTEGEGLGSTIKGMSDALENEGQNPTDKSGFGYRGEKLVRHSIKKPRTADKDVIISTKYDKPSETDPPEPLLRRHEPYHITYRHKVDFQPQKDTQD</sequence>
<gene>
    <name evidence="3" type="ORF">FSP39_016442</name>
</gene>
<dbReference type="GO" id="GO:0003676">
    <property type="term" value="F:nucleic acid binding"/>
    <property type="evidence" value="ECO:0007669"/>
    <property type="project" value="InterPro"/>
</dbReference>
<dbReference type="AlphaFoldDB" id="A0AA89BMJ6"/>
<dbReference type="GO" id="GO:0045893">
    <property type="term" value="P:positive regulation of DNA-templated transcription"/>
    <property type="evidence" value="ECO:0007669"/>
    <property type="project" value="TreeGrafter"/>
</dbReference>